<keyword evidence="1" id="KW-0732">Signal</keyword>
<keyword evidence="3" id="KW-1185">Reference proteome</keyword>
<dbReference type="PANTHER" id="PTHR37625">
    <property type="entry name" value="OUTER MEMBRANE LIPOPROTEIN-RELATED"/>
    <property type="match status" value="1"/>
</dbReference>
<dbReference type="PROSITE" id="PS51257">
    <property type="entry name" value="PROKAR_LIPOPROTEIN"/>
    <property type="match status" value="1"/>
</dbReference>
<dbReference type="PANTHER" id="PTHR37625:SF5">
    <property type="entry name" value="LIPOPROTEIN"/>
    <property type="match status" value="1"/>
</dbReference>
<name>A0A498C972_9GAMM</name>
<dbReference type="NCBIfam" id="TIGR03352">
    <property type="entry name" value="VI_chp_3"/>
    <property type="match status" value="1"/>
</dbReference>
<dbReference type="EMBL" id="RCDA01000001">
    <property type="protein sequence ID" value="RLK51709.1"/>
    <property type="molecule type" value="Genomic_DNA"/>
</dbReference>
<reference evidence="2 3" key="1">
    <citation type="submission" date="2018-10" db="EMBL/GenBank/DDBJ databases">
        <title>Genomic Encyclopedia of Type Strains, Phase IV (KMG-IV): sequencing the most valuable type-strain genomes for metagenomic binning, comparative biology and taxonomic classification.</title>
        <authorList>
            <person name="Goeker M."/>
        </authorList>
    </citation>
    <scope>NUCLEOTIDE SEQUENCE [LARGE SCALE GENOMIC DNA]</scope>
    <source>
        <strain evidence="2 3">DSM 12769</strain>
    </source>
</reference>
<dbReference type="OrthoDB" id="8655355at2"/>
<dbReference type="Pfam" id="PF12790">
    <property type="entry name" value="T6SS-SciN"/>
    <property type="match status" value="1"/>
</dbReference>
<dbReference type="Gene3D" id="2.60.40.4150">
    <property type="entry name" value="Type VI secretion system, lipoprotein SciN"/>
    <property type="match status" value="1"/>
</dbReference>
<sequence>MTLKRCQNGRGLLGLLCLMVIFGGSGCAAPLETAGKLGQVIWDPSTPVGHPEDRPSTASLSLLADEDVNPNALDEGTPLMFRVLQLKDDSMLMAADYDELEGDLEDALGTNYLSHDDFTLLPGQFKVFQLEALDSDSRYLGVVAYYAEPDRAQWKKVLRVQSRGQDYHFLVRLRRHEAELKDED</sequence>
<feature type="signal peptide" evidence="1">
    <location>
        <begin position="1"/>
        <end position="28"/>
    </location>
</feature>
<dbReference type="RefSeq" id="WP_121442098.1">
    <property type="nucleotide sequence ID" value="NZ_RCDA01000001.1"/>
</dbReference>
<evidence type="ECO:0000256" key="1">
    <source>
        <dbReference type="SAM" id="SignalP"/>
    </source>
</evidence>
<dbReference type="InterPro" id="IPR017734">
    <property type="entry name" value="T6SS_SciN"/>
</dbReference>
<evidence type="ECO:0000313" key="3">
    <source>
        <dbReference type="Proteomes" id="UP000275461"/>
    </source>
</evidence>
<dbReference type="InterPro" id="IPR038706">
    <property type="entry name" value="Type_VI_SciN-like_sf"/>
</dbReference>
<organism evidence="2 3">
    <name type="scientific">Alkalispirillum mobile</name>
    <dbReference type="NCBI Taxonomy" id="85925"/>
    <lineage>
        <taxon>Bacteria</taxon>
        <taxon>Pseudomonadati</taxon>
        <taxon>Pseudomonadota</taxon>
        <taxon>Gammaproteobacteria</taxon>
        <taxon>Chromatiales</taxon>
        <taxon>Ectothiorhodospiraceae</taxon>
        <taxon>Alkalispirillum</taxon>
    </lineage>
</organism>
<comment type="caution">
    <text evidence="2">The sequence shown here is derived from an EMBL/GenBank/DDBJ whole genome shotgun (WGS) entry which is preliminary data.</text>
</comment>
<feature type="chain" id="PRO_5019729075" evidence="1">
    <location>
        <begin position="29"/>
        <end position="184"/>
    </location>
</feature>
<dbReference type="Proteomes" id="UP000275461">
    <property type="component" value="Unassembled WGS sequence"/>
</dbReference>
<dbReference type="AlphaFoldDB" id="A0A498C972"/>
<gene>
    <name evidence="2" type="ORF">DFR31_1655</name>
</gene>
<accession>A0A498C972</accession>
<proteinExistence type="predicted"/>
<evidence type="ECO:0000313" key="2">
    <source>
        <dbReference type="EMBL" id="RLK51709.1"/>
    </source>
</evidence>
<protein>
    <submittedName>
        <fullName evidence="2">Type VI secretion system protein VasD</fullName>
    </submittedName>
</protein>